<feature type="transmembrane region" description="Helical" evidence="7">
    <location>
        <begin position="223"/>
        <end position="248"/>
    </location>
</feature>
<dbReference type="RefSeq" id="WP_344706330.1">
    <property type="nucleotide sequence ID" value="NZ_BAABBQ010000001.1"/>
</dbReference>
<keyword evidence="9" id="KW-1185">Reference proteome</keyword>
<dbReference type="Pfam" id="PF04610">
    <property type="entry name" value="TrbL"/>
    <property type="match status" value="1"/>
</dbReference>
<gene>
    <name evidence="8" type="ORF">GCM10022280_10560</name>
</gene>
<comment type="caution">
    <text evidence="8">The sequence shown here is derived from an EMBL/GenBank/DDBJ whole genome shotgun (WGS) entry which is preliminary data.</text>
</comment>
<comment type="subcellular location">
    <subcellularLocation>
        <location evidence="1">Membrane</location>
        <topology evidence="1">Multi-pass membrane protein</topology>
    </subcellularLocation>
</comment>
<evidence type="ECO:0000256" key="4">
    <source>
        <dbReference type="ARBA" id="ARBA00022989"/>
    </source>
</evidence>
<proteinExistence type="inferred from homology"/>
<reference evidence="9" key="1">
    <citation type="journal article" date="2019" name="Int. J. Syst. Evol. Microbiol.">
        <title>The Global Catalogue of Microorganisms (GCM) 10K type strain sequencing project: providing services to taxonomists for standard genome sequencing and annotation.</title>
        <authorList>
            <consortium name="The Broad Institute Genomics Platform"/>
            <consortium name="The Broad Institute Genome Sequencing Center for Infectious Disease"/>
            <person name="Wu L."/>
            <person name="Ma J."/>
        </authorList>
    </citation>
    <scope>NUCLEOTIDE SEQUENCE [LARGE SCALE GENOMIC DNA]</scope>
    <source>
        <strain evidence="9">JCM 17563</strain>
    </source>
</reference>
<feature type="transmembrane region" description="Helical" evidence="7">
    <location>
        <begin position="44"/>
        <end position="64"/>
    </location>
</feature>
<evidence type="ECO:0000313" key="9">
    <source>
        <dbReference type="Proteomes" id="UP001500235"/>
    </source>
</evidence>
<feature type="region of interest" description="Disordered" evidence="6">
    <location>
        <begin position="347"/>
        <end position="412"/>
    </location>
</feature>
<protein>
    <submittedName>
        <fullName evidence="8">Type IV secretion system protein</fullName>
    </submittedName>
</protein>
<feature type="transmembrane region" description="Helical" evidence="7">
    <location>
        <begin position="76"/>
        <end position="95"/>
    </location>
</feature>
<feature type="transmembrane region" description="Helical" evidence="7">
    <location>
        <begin position="196"/>
        <end position="217"/>
    </location>
</feature>
<evidence type="ECO:0000256" key="5">
    <source>
        <dbReference type="ARBA" id="ARBA00023136"/>
    </source>
</evidence>
<sequence length="412" mass="41231">MSGCPPIAPSATSGIAEVLRSVDCVSAEAAAGAFGRLFGPDGRLGVALTLMLTLYIGLLAVNLLTGRSRIGLSMLTPRMMMLGLVLTFATSWVAYQSVVWTLLTGAPDQIASIVTDQPGSATAAFAARLDTLFTAVADAAEVAATPAPVSAVNGITPAPPQAAGWTAADVLWMAAMLLLLGTVGVLLVARIALAALLAVGPVFIVFALFRGTHGLFVGWLKGAVMFALVPLFTVLIGGAALVLLAPVVAELAGGAITMRAAVAMFLGASVYVALMVLVLKVSSTIVAGWRIGGGSNAAEGGRGAAGSSAAAAALAASTDVAPAAERSGSSGSAPVSDRVRAIVSATHVAANDAGTPPTASDRRGPILAAATRGQGVEPASSRAPTVDRRVQGVGTRFRSPPPAKLSNRKPVP</sequence>
<evidence type="ECO:0000256" key="3">
    <source>
        <dbReference type="ARBA" id="ARBA00022692"/>
    </source>
</evidence>
<keyword evidence="5 7" id="KW-0472">Membrane</keyword>
<evidence type="ECO:0000313" key="8">
    <source>
        <dbReference type="EMBL" id="GAA4014067.1"/>
    </source>
</evidence>
<evidence type="ECO:0000256" key="6">
    <source>
        <dbReference type="SAM" id="MobiDB-lite"/>
    </source>
</evidence>
<organism evidence="8 9">
    <name type="scientific">Sphingomonas swuensis</name>
    <dbReference type="NCBI Taxonomy" id="977800"/>
    <lineage>
        <taxon>Bacteria</taxon>
        <taxon>Pseudomonadati</taxon>
        <taxon>Pseudomonadota</taxon>
        <taxon>Alphaproteobacteria</taxon>
        <taxon>Sphingomonadales</taxon>
        <taxon>Sphingomonadaceae</taxon>
        <taxon>Sphingomonas</taxon>
    </lineage>
</organism>
<dbReference type="Proteomes" id="UP001500235">
    <property type="component" value="Unassembled WGS sequence"/>
</dbReference>
<accession>A0ABP7SN21</accession>
<keyword evidence="4 7" id="KW-1133">Transmembrane helix</keyword>
<dbReference type="InterPro" id="IPR007688">
    <property type="entry name" value="Conjugal_tfr_TrbL/VirB6"/>
</dbReference>
<evidence type="ECO:0000256" key="7">
    <source>
        <dbReference type="SAM" id="Phobius"/>
    </source>
</evidence>
<feature type="transmembrane region" description="Helical" evidence="7">
    <location>
        <begin position="170"/>
        <end position="189"/>
    </location>
</feature>
<keyword evidence="3 7" id="KW-0812">Transmembrane</keyword>
<name>A0ABP7SN21_9SPHN</name>
<dbReference type="EMBL" id="BAABBQ010000001">
    <property type="protein sequence ID" value="GAA4014067.1"/>
    <property type="molecule type" value="Genomic_DNA"/>
</dbReference>
<feature type="transmembrane region" description="Helical" evidence="7">
    <location>
        <begin position="260"/>
        <end position="279"/>
    </location>
</feature>
<comment type="similarity">
    <text evidence="2">Belongs to the TrbL/VirB6 family.</text>
</comment>
<evidence type="ECO:0000256" key="2">
    <source>
        <dbReference type="ARBA" id="ARBA00007802"/>
    </source>
</evidence>
<evidence type="ECO:0000256" key="1">
    <source>
        <dbReference type="ARBA" id="ARBA00004141"/>
    </source>
</evidence>